<protein>
    <recommendedName>
        <fullName evidence="3">GCN5 family acetyltransferase</fullName>
    </recommendedName>
</protein>
<dbReference type="Proteomes" id="UP001236507">
    <property type="component" value="Unassembled WGS sequence"/>
</dbReference>
<organism evidence="1 2">
    <name type="scientific">Flectobacillus roseus</name>
    <dbReference type="NCBI Taxonomy" id="502259"/>
    <lineage>
        <taxon>Bacteria</taxon>
        <taxon>Pseudomonadati</taxon>
        <taxon>Bacteroidota</taxon>
        <taxon>Cytophagia</taxon>
        <taxon>Cytophagales</taxon>
        <taxon>Flectobacillaceae</taxon>
        <taxon>Flectobacillus</taxon>
    </lineage>
</organism>
<accession>A0ABT6YFC6</accession>
<sequence>MTKYPEVKDPNLIGEYPALVMSGGGYVWDDVLEYRVWCYPENGVPDTEDGNDYYYYFSTYEEAFEFSKNNVGCESPIALVLQEEYIDEEEPGKFVHIKEPRLTEWQVEFLKRPKRTDKTIPDFLSPDAPSNRLDILRGLV</sequence>
<evidence type="ECO:0008006" key="3">
    <source>
        <dbReference type="Google" id="ProtNLM"/>
    </source>
</evidence>
<evidence type="ECO:0000313" key="1">
    <source>
        <dbReference type="EMBL" id="MDI9862292.1"/>
    </source>
</evidence>
<keyword evidence="2" id="KW-1185">Reference proteome</keyword>
<comment type="caution">
    <text evidence="1">The sequence shown here is derived from an EMBL/GenBank/DDBJ whole genome shotgun (WGS) entry which is preliminary data.</text>
</comment>
<name>A0ABT6YFC6_9BACT</name>
<gene>
    <name evidence="1" type="ORF">QM524_23920</name>
</gene>
<evidence type="ECO:0000313" key="2">
    <source>
        <dbReference type="Proteomes" id="UP001236507"/>
    </source>
</evidence>
<proteinExistence type="predicted"/>
<dbReference type="EMBL" id="JASHIF010000027">
    <property type="protein sequence ID" value="MDI9862292.1"/>
    <property type="molecule type" value="Genomic_DNA"/>
</dbReference>
<dbReference type="RefSeq" id="WP_283346560.1">
    <property type="nucleotide sequence ID" value="NZ_JASHIF010000027.1"/>
</dbReference>
<reference evidence="1 2" key="1">
    <citation type="submission" date="2023-05" db="EMBL/GenBank/DDBJ databases">
        <title>Novel species of genus Flectobacillus isolated from stream in China.</title>
        <authorList>
            <person name="Lu H."/>
        </authorList>
    </citation>
    <scope>NUCLEOTIDE SEQUENCE [LARGE SCALE GENOMIC DNA]</scope>
    <source>
        <strain evidence="1 2">KCTC 42575</strain>
    </source>
</reference>